<evidence type="ECO:0000256" key="1">
    <source>
        <dbReference type="ARBA" id="ARBA00004141"/>
    </source>
</evidence>
<feature type="transmembrane region" description="Helical" evidence="6">
    <location>
        <begin position="155"/>
        <end position="174"/>
    </location>
</feature>
<feature type="transmembrane region" description="Helical" evidence="6">
    <location>
        <begin position="65"/>
        <end position="88"/>
    </location>
</feature>
<feature type="region of interest" description="Disordered" evidence="5">
    <location>
        <begin position="1"/>
        <end position="20"/>
    </location>
</feature>
<evidence type="ECO:0000256" key="6">
    <source>
        <dbReference type="SAM" id="Phobius"/>
    </source>
</evidence>
<dbReference type="Gene3D" id="1.20.140.150">
    <property type="match status" value="1"/>
</dbReference>
<evidence type="ECO:0000256" key="3">
    <source>
        <dbReference type="ARBA" id="ARBA00022989"/>
    </source>
</evidence>
<dbReference type="InterPro" id="IPR004031">
    <property type="entry name" value="PMP22/EMP/MP20/Claudin"/>
</dbReference>
<sequence length="242" mass="27256">MLAEELLTPEGESKHLKSKPESRTWETEDCASAVFVTLSHHLKMHFSRKKVHLSEDSHLSFRYKFFIRIFSCVGLVGLFISLLSPSWIEIFHKDFVTNLGLWNICINRRCKRIRLNSNILLVTRILMSISTFLGLVAAACSLLSSTSLRLSRWPAVTNLCTGIISLVTMVLYGTSISPNSTLGSPIPHTTSPKYLSWSFGIGCLASFLFLTNILLFILIELEGNTSTHDDLKPKQRRLILVT</sequence>
<dbReference type="Pfam" id="PF00822">
    <property type="entry name" value="PMP22_Claudin"/>
    <property type="match status" value="1"/>
</dbReference>
<reference evidence="7" key="1">
    <citation type="submission" date="2022-12" db="EMBL/GenBank/DDBJ databases">
        <authorList>
            <person name="Alioto T."/>
            <person name="Alioto T."/>
            <person name="Gomez Garrido J."/>
        </authorList>
    </citation>
    <scope>NUCLEOTIDE SEQUENCE</scope>
</reference>
<dbReference type="GO" id="GO:0016020">
    <property type="term" value="C:membrane"/>
    <property type="evidence" value="ECO:0007669"/>
    <property type="project" value="UniProtKB-SubCell"/>
</dbReference>
<feature type="compositionally biased region" description="Basic and acidic residues" evidence="5">
    <location>
        <begin position="11"/>
        <end position="20"/>
    </location>
</feature>
<dbReference type="EMBL" id="OX395133">
    <property type="protein sequence ID" value="CAI5781208.1"/>
    <property type="molecule type" value="Genomic_DNA"/>
</dbReference>
<evidence type="ECO:0000313" key="8">
    <source>
        <dbReference type="Proteomes" id="UP001178461"/>
    </source>
</evidence>
<keyword evidence="2 6" id="KW-0812">Transmembrane</keyword>
<keyword evidence="8" id="KW-1185">Reference proteome</keyword>
<evidence type="ECO:0000256" key="5">
    <source>
        <dbReference type="SAM" id="MobiDB-lite"/>
    </source>
</evidence>
<evidence type="ECO:0000256" key="4">
    <source>
        <dbReference type="ARBA" id="ARBA00023136"/>
    </source>
</evidence>
<evidence type="ECO:0000256" key="2">
    <source>
        <dbReference type="ARBA" id="ARBA00022692"/>
    </source>
</evidence>
<protein>
    <submittedName>
        <fullName evidence="7">Uncharacterized protein</fullName>
    </submittedName>
</protein>
<feature type="transmembrane region" description="Helical" evidence="6">
    <location>
        <begin position="121"/>
        <end position="143"/>
    </location>
</feature>
<gene>
    <name evidence="7" type="ORF">PODLI_1B014193</name>
</gene>
<proteinExistence type="predicted"/>
<organism evidence="7 8">
    <name type="scientific">Podarcis lilfordi</name>
    <name type="common">Lilford's wall lizard</name>
    <dbReference type="NCBI Taxonomy" id="74358"/>
    <lineage>
        <taxon>Eukaryota</taxon>
        <taxon>Metazoa</taxon>
        <taxon>Chordata</taxon>
        <taxon>Craniata</taxon>
        <taxon>Vertebrata</taxon>
        <taxon>Euteleostomi</taxon>
        <taxon>Lepidosauria</taxon>
        <taxon>Squamata</taxon>
        <taxon>Bifurcata</taxon>
        <taxon>Unidentata</taxon>
        <taxon>Episquamata</taxon>
        <taxon>Laterata</taxon>
        <taxon>Lacertibaenia</taxon>
        <taxon>Lacertidae</taxon>
        <taxon>Podarcis</taxon>
    </lineage>
</organism>
<comment type="subcellular location">
    <subcellularLocation>
        <location evidence="1">Membrane</location>
        <topology evidence="1">Multi-pass membrane protein</topology>
    </subcellularLocation>
</comment>
<accession>A0AA35PDC5</accession>
<keyword evidence="3 6" id="KW-1133">Transmembrane helix</keyword>
<evidence type="ECO:0000313" key="7">
    <source>
        <dbReference type="EMBL" id="CAI5781208.1"/>
    </source>
</evidence>
<dbReference type="Proteomes" id="UP001178461">
    <property type="component" value="Chromosome 8"/>
</dbReference>
<name>A0AA35PDC5_9SAUR</name>
<feature type="transmembrane region" description="Helical" evidence="6">
    <location>
        <begin position="194"/>
        <end position="219"/>
    </location>
</feature>
<dbReference type="AlphaFoldDB" id="A0AA35PDC5"/>
<keyword evidence="4 6" id="KW-0472">Membrane</keyword>